<organism evidence="2 3">
    <name type="scientific">Thalictrum thalictroides</name>
    <name type="common">Rue-anemone</name>
    <name type="synonym">Anemone thalictroides</name>
    <dbReference type="NCBI Taxonomy" id="46969"/>
    <lineage>
        <taxon>Eukaryota</taxon>
        <taxon>Viridiplantae</taxon>
        <taxon>Streptophyta</taxon>
        <taxon>Embryophyta</taxon>
        <taxon>Tracheophyta</taxon>
        <taxon>Spermatophyta</taxon>
        <taxon>Magnoliopsida</taxon>
        <taxon>Ranunculales</taxon>
        <taxon>Ranunculaceae</taxon>
        <taxon>Thalictroideae</taxon>
        <taxon>Thalictrum</taxon>
    </lineage>
</organism>
<dbReference type="AlphaFoldDB" id="A0A7J6XCI6"/>
<dbReference type="Proteomes" id="UP000554482">
    <property type="component" value="Unassembled WGS sequence"/>
</dbReference>
<protein>
    <recommendedName>
        <fullName evidence="1">Neprosin PEP catalytic domain-containing protein</fullName>
    </recommendedName>
</protein>
<proteinExistence type="predicted"/>
<name>A0A7J6XCI6_THATH</name>
<dbReference type="InterPro" id="IPR004314">
    <property type="entry name" value="Neprosin"/>
</dbReference>
<keyword evidence="3" id="KW-1185">Reference proteome</keyword>
<feature type="non-terminal residue" evidence="2">
    <location>
        <position position="108"/>
    </location>
</feature>
<evidence type="ECO:0000313" key="3">
    <source>
        <dbReference type="Proteomes" id="UP000554482"/>
    </source>
</evidence>
<sequence length="108" mass="12087">LILNHTASINFALGLYKFTRNEITIGSVLKEISVDGEEPKRIGLTVFQDRKTGHWWFQLNDTINVGYLPTTLLPHLAEGDTDVSWGGLAANPPNGFSPPIWIRESLRK</sequence>
<accession>A0A7J6XCI6</accession>
<dbReference type="Pfam" id="PF03080">
    <property type="entry name" value="Neprosin"/>
    <property type="match status" value="1"/>
</dbReference>
<dbReference type="EMBL" id="JABWDY010003189">
    <property type="protein sequence ID" value="KAF5206102.1"/>
    <property type="molecule type" value="Genomic_DNA"/>
</dbReference>
<gene>
    <name evidence="2" type="ORF">FRX31_004310</name>
</gene>
<reference evidence="2 3" key="1">
    <citation type="submission" date="2020-06" db="EMBL/GenBank/DDBJ databases">
        <title>Transcriptomic and genomic resources for Thalictrum thalictroides and T. hernandezii: Facilitating candidate gene discovery in an emerging model plant lineage.</title>
        <authorList>
            <person name="Arias T."/>
            <person name="Riano-Pachon D.M."/>
            <person name="Di Stilio V.S."/>
        </authorList>
    </citation>
    <scope>NUCLEOTIDE SEQUENCE [LARGE SCALE GENOMIC DNA]</scope>
    <source>
        <strain evidence="3">cv. WT478/WT964</strain>
        <tissue evidence="2">Leaves</tissue>
    </source>
</reference>
<evidence type="ECO:0000313" key="2">
    <source>
        <dbReference type="EMBL" id="KAF5206102.1"/>
    </source>
</evidence>
<comment type="caution">
    <text evidence="2">The sequence shown here is derived from an EMBL/GenBank/DDBJ whole genome shotgun (WGS) entry which is preliminary data.</text>
</comment>
<feature type="domain" description="Neprosin PEP catalytic" evidence="1">
    <location>
        <begin position="1"/>
        <end position="108"/>
    </location>
</feature>
<evidence type="ECO:0000259" key="1">
    <source>
        <dbReference type="PROSITE" id="PS52045"/>
    </source>
</evidence>
<dbReference type="PROSITE" id="PS52045">
    <property type="entry name" value="NEPROSIN_PEP_CD"/>
    <property type="match status" value="1"/>
</dbReference>